<organism evidence="1 2">
    <name type="scientific">Sulfidibacter corallicola</name>
    <dbReference type="NCBI Taxonomy" id="2818388"/>
    <lineage>
        <taxon>Bacteria</taxon>
        <taxon>Pseudomonadati</taxon>
        <taxon>Acidobacteriota</taxon>
        <taxon>Holophagae</taxon>
        <taxon>Acanthopleuribacterales</taxon>
        <taxon>Acanthopleuribacteraceae</taxon>
        <taxon>Sulfidibacter</taxon>
    </lineage>
</organism>
<evidence type="ECO:0000313" key="2">
    <source>
        <dbReference type="Proteomes" id="UP000663929"/>
    </source>
</evidence>
<name>A0A8A4TJG0_SULCO</name>
<proteinExistence type="predicted"/>
<sequence length="161" mass="18662">MKYLNQIELARHHWAELREASGIADNIPSAILELLKSSRPDEAENAYWKIENHVVVQGQLFESAEYVVPVLLTSLLQKQQKWVKISILELLFQIVSGEPHEEEISKGNRDLGERCREKAREGLWILYQEMMFGERYAAKDVLEVIEKDPHRLSSILMAFDS</sequence>
<dbReference type="Proteomes" id="UP000663929">
    <property type="component" value="Chromosome"/>
</dbReference>
<keyword evidence="2" id="KW-1185">Reference proteome</keyword>
<dbReference type="AlphaFoldDB" id="A0A8A4TJG0"/>
<dbReference type="KEGG" id="scor:J3U87_31680"/>
<dbReference type="EMBL" id="CP071793">
    <property type="protein sequence ID" value="QTD50169.1"/>
    <property type="molecule type" value="Genomic_DNA"/>
</dbReference>
<evidence type="ECO:0000313" key="1">
    <source>
        <dbReference type="EMBL" id="QTD50169.1"/>
    </source>
</evidence>
<accession>A0A8A4TJG0</accession>
<dbReference type="RefSeq" id="WP_237379800.1">
    <property type="nucleotide sequence ID" value="NZ_CP071793.1"/>
</dbReference>
<reference evidence="1" key="1">
    <citation type="submission" date="2021-03" db="EMBL/GenBank/DDBJ databases">
        <title>Acanthopleuribacteraceae sp. M133.</title>
        <authorList>
            <person name="Wang G."/>
        </authorList>
    </citation>
    <scope>NUCLEOTIDE SEQUENCE</scope>
    <source>
        <strain evidence="1">M133</strain>
    </source>
</reference>
<protein>
    <submittedName>
        <fullName evidence="1">Uncharacterized protein</fullName>
    </submittedName>
</protein>
<gene>
    <name evidence="1" type="ORF">J3U87_31680</name>
</gene>